<dbReference type="InterPro" id="IPR037212">
    <property type="entry name" value="Med7/Med21-like"/>
</dbReference>
<comment type="caution">
    <text evidence="10">The sequence shown here is derived from an EMBL/GenBank/DDBJ whole genome shotgun (WGS) entry which is preliminary data.</text>
</comment>
<evidence type="ECO:0000256" key="3">
    <source>
        <dbReference type="ARBA" id="ARBA00020631"/>
    </source>
</evidence>
<evidence type="ECO:0000256" key="4">
    <source>
        <dbReference type="ARBA" id="ARBA00023015"/>
    </source>
</evidence>
<organism evidence="10 11">
    <name type="scientific">Naganishia liquefaciens</name>
    <dbReference type="NCBI Taxonomy" id="104408"/>
    <lineage>
        <taxon>Eukaryota</taxon>
        <taxon>Fungi</taxon>
        <taxon>Dikarya</taxon>
        <taxon>Basidiomycota</taxon>
        <taxon>Agaricomycotina</taxon>
        <taxon>Tremellomycetes</taxon>
        <taxon>Filobasidiales</taxon>
        <taxon>Filobasidiaceae</taxon>
        <taxon>Naganishia</taxon>
    </lineage>
</organism>
<evidence type="ECO:0000313" key="11">
    <source>
        <dbReference type="Proteomes" id="UP000620104"/>
    </source>
</evidence>
<evidence type="ECO:0000256" key="5">
    <source>
        <dbReference type="ARBA" id="ARBA00023159"/>
    </source>
</evidence>
<comment type="subcellular location">
    <subcellularLocation>
        <location evidence="1 8">Nucleus</location>
    </subcellularLocation>
</comment>
<keyword evidence="11" id="KW-1185">Reference proteome</keyword>
<keyword evidence="4 8" id="KW-0805">Transcription regulation</keyword>
<evidence type="ECO:0000256" key="8">
    <source>
        <dbReference type="RuleBase" id="RU364060"/>
    </source>
</evidence>
<dbReference type="PANTHER" id="PTHR21428:SF11">
    <property type="entry name" value="MEDIATOR OF RNA POLYMERASE II TRANSCRIPTION SUBUNIT 7"/>
    <property type="match status" value="1"/>
</dbReference>
<dbReference type="EMBL" id="BLZA01000030">
    <property type="protein sequence ID" value="GHJ88397.1"/>
    <property type="molecule type" value="Genomic_DNA"/>
</dbReference>
<reference evidence="10" key="1">
    <citation type="submission" date="2020-07" db="EMBL/GenBank/DDBJ databases">
        <title>Draft Genome Sequence of a Deep-Sea Yeast, Naganishia (Cryptococcus) liquefaciens strain N6.</title>
        <authorList>
            <person name="Han Y.W."/>
            <person name="Kajitani R."/>
            <person name="Morimoto H."/>
            <person name="Parhat M."/>
            <person name="Tsubouchi H."/>
            <person name="Bakenova O."/>
            <person name="Ogata M."/>
            <person name="Argunhan B."/>
            <person name="Aoki R."/>
            <person name="Kajiwara S."/>
            <person name="Itoh T."/>
            <person name="Iwasaki H."/>
        </authorList>
    </citation>
    <scope>NUCLEOTIDE SEQUENCE</scope>
    <source>
        <strain evidence="10">N6</strain>
    </source>
</reference>
<dbReference type="GO" id="GO:0006357">
    <property type="term" value="P:regulation of transcription by RNA polymerase II"/>
    <property type="evidence" value="ECO:0007669"/>
    <property type="project" value="InterPro"/>
</dbReference>
<sequence>MDPIETAGNADAGPSQPRPADSQPANITVLANRRFPVPPSYYTEFTPERWKKSQRLRAAGALPGKGKEKASEGIITDTEESYMNVDAESDEQSHQRTDVNDLAIFRPPRLDWVKRETTWNAFGRVYQRRPKALTAEQLGIPNFKPQDVELSDKQYMHLLLRSIIHTKLKLLETYTKSVRPTYVLEQHFGIPHEGEHYVQHMSNLAATMLTIANGLRETQARLTLELTIRRQIDRRKEQTRVLREKCAEIAARLTSLQQEVHSSGVILIAGAKGEEIDSMHKMDLS</sequence>
<dbReference type="Pfam" id="PF05983">
    <property type="entry name" value="Med7"/>
    <property type="match status" value="1"/>
</dbReference>
<evidence type="ECO:0000256" key="1">
    <source>
        <dbReference type="ARBA" id="ARBA00004123"/>
    </source>
</evidence>
<dbReference type="Proteomes" id="UP000620104">
    <property type="component" value="Unassembled WGS sequence"/>
</dbReference>
<keyword evidence="6 8" id="KW-0804">Transcription</keyword>
<accession>A0A8H3TWG7</accession>
<evidence type="ECO:0000256" key="2">
    <source>
        <dbReference type="ARBA" id="ARBA00009994"/>
    </source>
</evidence>
<proteinExistence type="inferred from homology"/>
<dbReference type="InterPro" id="IPR044888">
    <property type="entry name" value="Mediatior_Med7_sf"/>
</dbReference>
<evidence type="ECO:0000256" key="6">
    <source>
        <dbReference type="ARBA" id="ARBA00023163"/>
    </source>
</evidence>
<feature type="region of interest" description="Disordered" evidence="9">
    <location>
        <begin position="1"/>
        <end position="26"/>
    </location>
</feature>
<keyword evidence="7 8" id="KW-0539">Nucleus</keyword>
<dbReference type="Gene3D" id="6.10.140.200">
    <property type="match status" value="1"/>
</dbReference>
<comment type="similarity">
    <text evidence="2 8">Belongs to the Mediator complex subunit 7 family.</text>
</comment>
<gene>
    <name evidence="10" type="ORF">NliqN6_4799</name>
</gene>
<evidence type="ECO:0000256" key="7">
    <source>
        <dbReference type="ARBA" id="ARBA00023242"/>
    </source>
</evidence>
<dbReference type="GO" id="GO:0070847">
    <property type="term" value="C:core mediator complex"/>
    <property type="evidence" value="ECO:0007669"/>
    <property type="project" value="TreeGrafter"/>
</dbReference>
<dbReference type="GO" id="GO:0016592">
    <property type="term" value="C:mediator complex"/>
    <property type="evidence" value="ECO:0007669"/>
    <property type="project" value="InterPro"/>
</dbReference>
<name>A0A8H3TWG7_9TREE</name>
<comment type="subunit">
    <text evidence="8">Component of the Mediator complex.</text>
</comment>
<evidence type="ECO:0000313" key="10">
    <source>
        <dbReference type="EMBL" id="GHJ88397.1"/>
    </source>
</evidence>
<keyword evidence="5 8" id="KW-0010">Activator</keyword>
<dbReference type="GO" id="GO:0003712">
    <property type="term" value="F:transcription coregulator activity"/>
    <property type="evidence" value="ECO:0007669"/>
    <property type="project" value="InterPro"/>
</dbReference>
<comment type="function">
    <text evidence="8">Component of the Mediator complex, a coactivator involved in the regulated transcription of nearly all RNA polymerase II-dependent genes. Mediator functions as a bridge to convey information from gene-specific regulatory proteins to the basal RNA polymerase II transcription machinery.</text>
</comment>
<dbReference type="Gene3D" id="6.10.140.1520">
    <property type="match status" value="1"/>
</dbReference>
<dbReference type="PANTHER" id="PTHR21428">
    <property type="entry name" value="MEDIATOR OF RNA POLYMERASE II TRANSCRIPTION SUBUNIT 7"/>
    <property type="match status" value="1"/>
</dbReference>
<evidence type="ECO:0000256" key="9">
    <source>
        <dbReference type="SAM" id="MobiDB-lite"/>
    </source>
</evidence>
<dbReference type="InterPro" id="IPR009244">
    <property type="entry name" value="Mediatior_Med7"/>
</dbReference>
<dbReference type="SUPFAM" id="SSF140718">
    <property type="entry name" value="Mediator hinge subcomplex-like"/>
    <property type="match status" value="1"/>
</dbReference>
<dbReference type="AlphaFoldDB" id="A0A8H3TWG7"/>
<protein>
    <recommendedName>
        <fullName evidence="3 8">Mediator of RNA polymerase II transcription subunit 7</fullName>
    </recommendedName>
</protein>
<dbReference type="OrthoDB" id="10253553at2759"/>